<dbReference type="PANTHER" id="PTHR30419">
    <property type="entry name" value="HTH-TYPE TRANSCRIPTIONAL REGULATOR YBHD"/>
    <property type="match status" value="1"/>
</dbReference>
<dbReference type="PROSITE" id="PS50931">
    <property type="entry name" value="HTH_LYSR"/>
    <property type="match status" value="1"/>
</dbReference>
<protein>
    <submittedName>
        <fullName evidence="6">LysR family transcriptional regulator</fullName>
    </submittedName>
</protein>
<proteinExistence type="inferred from homology"/>
<keyword evidence="2" id="KW-0805">Transcription regulation</keyword>
<dbReference type="GO" id="GO:0005829">
    <property type="term" value="C:cytosol"/>
    <property type="evidence" value="ECO:0007669"/>
    <property type="project" value="TreeGrafter"/>
</dbReference>
<sequence length="305" mass="33143">MKRIDFNSMAYFVAVCETGAIAKAAEREHIVASAISKRLAELEADFGVPLLERGARGVKPTAAGEALLFHARTVLRSVDRLHAELSEYAQGVRGHVRMHANISAVVEFLPEDLRVFMANNEGIKIDLQEHLSADILRAVEEGRTDLGVVSASDEVEGLEYFPYRQDELVLVVRPDHPLAAKRETGFSASLAYDHVGLSQNSSLYTLLEHAAAEAGLTRRLRIHVTSFDALCRMVDVGLGVGVVPRRVGNFFASALGLRLVGLTDVWAKRNLHIVVRDVASLPAAARLLLDHLVRADAEVAVSAAG</sequence>
<dbReference type="InterPro" id="IPR005119">
    <property type="entry name" value="LysR_subst-bd"/>
</dbReference>
<evidence type="ECO:0000256" key="3">
    <source>
        <dbReference type="ARBA" id="ARBA00023125"/>
    </source>
</evidence>
<dbReference type="GO" id="GO:0003677">
    <property type="term" value="F:DNA binding"/>
    <property type="evidence" value="ECO:0007669"/>
    <property type="project" value="UniProtKB-KW"/>
</dbReference>
<gene>
    <name evidence="6" type="ORF">CEW83_02905</name>
</gene>
<name>A0A2U8GL18_9RHOO</name>
<dbReference type="InterPro" id="IPR036390">
    <property type="entry name" value="WH_DNA-bd_sf"/>
</dbReference>
<dbReference type="AlphaFoldDB" id="A0A2U8GL18"/>
<reference evidence="6 7" key="1">
    <citation type="submission" date="2017-06" db="EMBL/GenBank/DDBJ databases">
        <title>Azoarcus.</title>
        <authorList>
            <person name="Woo J.-H."/>
            <person name="Kim H.-S."/>
        </authorList>
    </citation>
    <scope>NUCLEOTIDE SEQUENCE [LARGE SCALE GENOMIC DNA]</scope>
    <source>
        <strain evidence="6 7">TSPY31</strain>
    </source>
</reference>
<evidence type="ECO:0000256" key="2">
    <source>
        <dbReference type="ARBA" id="ARBA00023015"/>
    </source>
</evidence>
<dbReference type="GO" id="GO:0003700">
    <property type="term" value="F:DNA-binding transcription factor activity"/>
    <property type="evidence" value="ECO:0007669"/>
    <property type="project" value="InterPro"/>
</dbReference>
<evidence type="ECO:0000259" key="5">
    <source>
        <dbReference type="PROSITE" id="PS50931"/>
    </source>
</evidence>
<dbReference type="InterPro" id="IPR050950">
    <property type="entry name" value="HTH-type_LysR_regulators"/>
</dbReference>
<feature type="domain" description="HTH lysR-type" evidence="5">
    <location>
        <begin position="4"/>
        <end position="61"/>
    </location>
</feature>
<evidence type="ECO:0000256" key="4">
    <source>
        <dbReference type="ARBA" id="ARBA00023163"/>
    </source>
</evidence>
<dbReference type="Pfam" id="PF00126">
    <property type="entry name" value="HTH_1"/>
    <property type="match status" value="1"/>
</dbReference>
<dbReference type="CDD" id="cd08421">
    <property type="entry name" value="PBP2_LTTR_like_1"/>
    <property type="match status" value="1"/>
</dbReference>
<comment type="similarity">
    <text evidence="1">Belongs to the LysR transcriptional regulatory family.</text>
</comment>
<dbReference type="PANTHER" id="PTHR30419:SF2">
    <property type="entry name" value="LYSR FAMILY TRANSCRIPTIONAL REGULATOR"/>
    <property type="match status" value="1"/>
</dbReference>
<accession>A0A2U8GL18</accession>
<keyword evidence="4" id="KW-0804">Transcription</keyword>
<evidence type="ECO:0000256" key="1">
    <source>
        <dbReference type="ARBA" id="ARBA00009437"/>
    </source>
</evidence>
<keyword evidence="7" id="KW-1185">Reference proteome</keyword>
<dbReference type="EMBL" id="CP022187">
    <property type="protein sequence ID" value="AWI74297.1"/>
    <property type="molecule type" value="Genomic_DNA"/>
</dbReference>
<dbReference type="FunFam" id="1.10.10.10:FF:000001">
    <property type="entry name" value="LysR family transcriptional regulator"/>
    <property type="match status" value="1"/>
</dbReference>
<evidence type="ECO:0000313" key="7">
    <source>
        <dbReference type="Proteomes" id="UP000244930"/>
    </source>
</evidence>
<dbReference type="InterPro" id="IPR000847">
    <property type="entry name" value="LysR_HTH_N"/>
</dbReference>
<dbReference type="InterPro" id="IPR036388">
    <property type="entry name" value="WH-like_DNA-bd_sf"/>
</dbReference>
<dbReference type="SUPFAM" id="SSF53850">
    <property type="entry name" value="Periplasmic binding protein-like II"/>
    <property type="match status" value="1"/>
</dbReference>
<organism evidence="6 7">
    <name type="scientific">Parazoarcus communis</name>
    <dbReference type="NCBI Taxonomy" id="41977"/>
    <lineage>
        <taxon>Bacteria</taxon>
        <taxon>Pseudomonadati</taxon>
        <taxon>Pseudomonadota</taxon>
        <taxon>Betaproteobacteria</taxon>
        <taxon>Rhodocyclales</taxon>
        <taxon>Zoogloeaceae</taxon>
        <taxon>Parazoarcus</taxon>
    </lineage>
</organism>
<dbReference type="RefSeq" id="WP_108948005.1">
    <property type="nucleotide sequence ID" value="NZ_CP022187.1"/>
</dbReference>
<dbReference type="SUPFAM" id="SSF46785">
    <property type="entry name" value="Winged helix' DNA-binding domain"/>
    <property type="match status" value="1"/>
</dbReference>
<dbReference type="Proteomes" id="UP000244930">
    <property type="component" value="Chromosome"/>
</dbReference>
<dbReference type="Gene3D" id="1.10.10.10">
    <property type="entry name" value="Winged helix-like DNA-binding domain superfamily/Winged helix DNA-binding domain"/>
    <property type="match status" value="1"/>
</dbReference>
<dbReference type="Gene3D" id="3.40.190.290">
    <property type="match status" value="1"/>
</dbReference>
<dbReference type="Pfam" id="PF03466">
    <property type="entry name" value="LysR_substrate"/>
    <property type="match status" value="1"/>
</dbReference>
<evidence type="ECO:0000313" key="6">
    <source>
        <dbReference type="EMBL" id="AWI74297.1"/>
    </source>
</evidence>
<dbReference type="KEGG" id="acom:CEW83_02905"/>
<keyword evidence="3" id="KW-0238">DNA-binding</keyword>